<dbReference type="Proteomes" id="UP000267654">
    <property type="component" value="Unassembled WGS sequence"/>
</dbReference>
<evidence type="ECO:0000313" key="2">
    <source>
        <dbReference type="Proteomes" id="UP000267654"/>
    </source>
</evidence>
<evidence type="ECO:0000313" key="1">
    <source>
        <dbReference type="EMBL" id="RLE14295.1"/>
    </source>
</evidence>
<organism evidence="1 2">
    <name type="scientific">Aerophobetes bacterium</name>
    <dbReference type="NCBI Taxonomy" id="2030807"/>
    <lineage>
        <taxon>Bacteria</taxon>
        <taxon>Candidatus Aerophobota</taxon>
    </lineage>
</organism>
<reference evidence="1 2" key="1">
    <citation type="submission" date="2018-06" db="EMBL/GenBank/DDBJ databases">
        <title>Extensive metabolic versatility and redundancy in microbially diverse, dynamic hydrothermal sediments.</title>
        <authorList>
            <person name="Dombrowski N."/>
            <person name="Teske A."/>
            <person name="Baker B.J."/>
        </authorList>
    </citation>
    <scope>NUCLEOTIDE SEQUENCE [LARGE SCALE GENOMIC DNA]</scope>
    <source>
        <strain evidence="1">B19_G9</strain>
    </source>
</reference>
<dbReference type="EMBL" id="QMQB01000044">
    <property type="protein sequence ID" value="RLE14295.1"/>
    <property type="molecule type" value="Genomic_DNA"/>
</dbReference>
<name>A0A662DFQ3_UNCAE</name>
<sequence length="64" mass="7292">MKVKYIGKPTPEKDLLGNEVLNPGEIVEVNPEDYKANKNVLTVKNTRGKEFIVYFNDIQELVKA</sequence>
<accession>A0A662DFQ3</accession>
<gene>
    <name evidence="1" type="ORF">DRI96_01665</name>
</gene>
<comment type="caution">
    <text evidence="1">The sequence shown here is derived from an EMBL/GenBank/DDBJ whole genome shotgun (WGS) entry which is preliminary data.</text>
</comment>
<protein>
    <submittedName>
        <fullName evidence="1">Uncharacterized protein</fullName>
    </submittedName>
</protein>
<dbReference type="AlphaFoldDB" id="A0A662DFQ3"/>
<proteinExistence type="predicted"/>